<reference evidence="1" key="1">
    <citation type="submission" date="2021-07" db="EMBL/GenBank/DDBJ databases">
        <authorList>
            <person name="Branca A.L. A."/>
        </authorList>
    </citation>
    <scope>NUCLEOTIDE SEQUENCE</scope>
</reference>
<dbReference type="PANTHER" id="PTHR36987">
    <property type="entry name" value="NADH DEHYDROGENASE [UBIQUINONE] 1 BETA SUBCOMPLEX SUBUNIT 2-LIKE"/>
    <property type="match status" value="1"/>
</dbReference>
<dbReference type="OrthoDB" id="531564at2759"/>
<comment type="caution">
    <text evidence="1">The sequence shown here is derived from an EMBL/GenBank/DDBJ whole genome shotgun (WGS) entry which is preliminary data.</text>
</comment>
<dbReference type="GO" id="GO:0045271">
    <property type="term" value="C:respiratory chain complex I"/>
    <property type="evidence" value="ECO:0007669"/>
    <property type="project" value="InterPro"/>
</dbReference>
<organism evidence="1 2">
    <name type="scientific">Penicillium nalgiovense</name>
    <dbReference type="NCBI Taxonomy" id="60175"/>
    <lineage>
        <taxon>Eukaryota</taxon>
        <taxon>Fungi</taxon>
        <taxon>Dikarya</taxon>
        <taxon>Ascomycota</taxon>
        <taxon>Pezizomycotina</taxon>
        <taxon>Eurotiomycetes</taxon>
        <taxon>Eurotiomycetidae</taxon>
        <taxon>Eurotiales</taxon>
        <taxon>Aspergillaceae</taxon>
        <taxon>Penicillium</taxon>
    </lineage>
</organism>
<dbReference type="GO" id="GO:0005743">
    <property type="term" value="C:mitochondrial inner membrane"/>
    <property type="evidence" value="ECO:0007669"/>
    <property type="project" value="InterPro"/>
</dbReference>
<dbReference type="Proteomes" id="UP001153461">
    <property type="component" value="Unassembled WGS sequence"/>
</dbReference>
<sequence length="219" mass="24743">MFGMLWFDVASRYTEGSSSLRRQTVVRKRQGELTGAFSERTKHVKCVKSQVHIIVESTCDDFALFKGLAYGARPYNRLNINLNRNQPNQGTSKIGVRQHSNNDINECSADSLAEQSNRCAAAEVECRHGSRVADLSVPVEPQNPPSSDPIRDWRSVNQQQPFSVHIMAGNSSHPIHIHPVRPLYRFTATALGASMWFFLMYRAKKDGPALLGWKHPWDH</sequence>
<dbReference type="InterPro" id="IPR044980">
    <property type="entry name" value="NDUFB2_plant/fungi"/>
</dbReference>
<evidence type="ECO:0000313" key="1">
    <source>
        <dbReference type="EMBL" id="CAG7956567.1"/>
    </source>
</evidence>
<accession>A0A9W4HBE2</accession>
<proteinExistence type="predicted"/>
<dbReference type="AlphaFoldDB" id="A0A9W4HBE2"/>
<evidence type="ECO:0000313" key="2">
    <source>
        <dbReference type="Proteomes" id="UP001153461"/>
    </source>
</evidence>
<evidence type="ECO:0008006" key="3">
    <source>
        <dbReference type="Google" id="ProtNLM"/>
    </source>
</evidence>
<gene>
    <name evidence="1" type="ORF">PNAL_LOCUS645</name>
</gene>
<dbReference type="PANTHER" id="PTHR36987:SF1">
    <property type="entry name" value="NADH DEHYDROGENASE [UBIQUINONE] 1 BETA SUBCOMPLEX SUBUNIT 2"/>
    <property type="match status" value="1"/>
</dbReference>
<name>A0A9W4HBE2_PENNA</name>
<protein>
    <recommendedName>
        <fullName evidence="3">NADH dehydrogenase [ubiquinone] 1 beta subcomplex subunit 2</fullName>
    </recommendedName>
</protein>
<dbReference type="EMBL" id="CAJVNV010000017">
    <property type="protein sequence ID" value="CAG7956567.1"/>
    <property type="molecule type" value="Genomic_DNA"/>
</dbReference>